<dbReference type="Pfam" id="PF02815">
    <property type="entry name" value="MIR"/>
    <property type="match status" value="1"/>
</dbReference>
<evidence type="ECO:0000259" key="3">
    <source>
        <dbReference type="PROSITE" id="PS50919"/>
    </source>
</evidence>
<gene>
    <name evidence="5" type="ORF">EV146_101447</name>
</gene>
<dbReference type="SUPFAM" id="SSF51110">
    <property type="entry name" value="alpha-D-mannose-specific plant lectins"/>
    <property type="match status" value="1"/>
</dbReference>
<dbReference type="AlphaFoldDB" id="A0A4R2BM22"/>
<dbReference type="Proteomes" id="UP000295689">
    <property type="component" value="Unassembled WGS sequence"/>
</dbReference>
<keyword evidence="6" id="KW-1185">Reference proteome</keyword>
<keyword evidence="2" id="KW-0677">Repeat</keyword>
<evidence type="ECO:0000313" key="5">
    <source>
        <dbReference type="EMBL" id="TCN28116.1"/>
    </source>
</evidence>
<accession>A0A4R2BM22</accession>
<keyword evidence="1" id="KW-0732">Signal</keyword>
<dbReference type="PANTHER" id="PTHR46809">
    <property type="entry name" value="STROMAL CELL-DERIVED FACTOR 2-LIKE PROTEIN"/>
    <property type="match status" value="1"/>
</dbReference>
<dbReference type="Gene3D" id="2.80.10.50">
    <property type="match status" value="1"/>
</dbReference>
<evidence type="ECO:0000256" key="2">
    <source>
        <dbReference type="ARBA" id="ARBA00022737"/>
    </source>
</evidence>
<comment type="caution">
    <text evidence="5">The sequence shown here is derived from an EMBL/GenBank/DDBJ whole genome shotgun (WGS) entry which is preliminary data.</text>
</comment>
<evidence type="ECO:0000313" key="6">
    <source>
        <dbReference type="Proteomes" id="UP000295689"/>
    </source>
</evidence>
<dbReference type="CDD" id="cd00028">
    <property type="entry name" value="B_lectin"/>
    <property type="match status" value="1"/>
</dbReference>
<dbReference type="SUPFAM" id="SSF82109">
    <property type="entry name" value="MIR domain"/>
    <property type="match status" value="1"/>
</dbReference>
<feature type="domain" description="MIR" evidence="3">
    <location>
        <begin position="467"/>
        <end position="524"/>
    </location>
</feature>
<organism evidence="5 6">
    <name type="scientific">Mesobacillus foraminis</name>
    <dbReference type="NCBI Taxonomy" id="279826"/>
    <lineage>
        <taxon>Bacteria</taxon>
        <taxon>Bacillati</taxon>
        <taxon>Bacillota</taxon>
        <taxon>Bacilli</taxon>
        <taxon>Bacillales</taxon>
        <taxon>Bacillaceae</taxon>
        <taxon>Mesobacillus</taxon>
    </lineage>
</organism>
<dbReference type="PROSITE" id="PS50927">
    <property type="entry name" value="BULB_LECTIN"/>
    <property type="match status" value="1"/>
</dbReference>
<dbReference type="InterPro" id="IPR036426">
    <property type="entry name" value="Bulb-type_lectin_dom_sf"/>
</dbReference>
<feature type="domain" description="MIR" evidence="3">
    <location>
        <begin position="410"/>
        <end position="466"/>
    </location>
</feature>
<dbReference type="InterPro" id="IPR001480">
    <property type="entry name" value="Bulb-type_lectin_dom"/>
</dbReference>
<dbReference type="InterPro" id="IPR016093">
    <property type="entry name" value="MIR_motif"/>
</dbReference>
<dbReference type="SMART" id="SM00472">
    <property type="entry name" value="MIR"/>
    <property type="match status" value="3"/>
</dbReference>
<dbReference type="PANTHER" id="PTHR46809:SF2">
    <property type="entry name" value="GH21273P"/>
    <property type="match status" value="1"/>
</dbReference>
<dbReference type="InterPro" id="IPR036300">
    <property type="entry name" value="MIR_dom_sf"/>
</dbReference>
<evidence type="ECO:0000259" key="4">
    <source>
        <dbReference type="PROSITE" id="PS50927"/>
    </source>
</evidence>
<dbReference type="RefSeq" id="WP_132001319.1">
    <property type="nucleotide sequence ID" value="NZ_JABUHM010000006.1"/>
</dbReference>
<proteinExistence type="predicted"/>
<dbReference type="SMART" id="SM00108">
    <property type="entry name" value="B_lectin"/>
    <property type="match status" value="1"/>
</dbReference>
<feature type="domain" description="Bulb-type lectin" evidence="4">
    <location>
        <begin position="2"/>
        <end position="115"/>
    </location>
</feature>
<protein>
    <submittedName>
        <fullName evidence="5">MIR domain-containing protein</fullName>
    </submittedName>
</protein>
<feature type="domain" description="MIR" evidence="3">
    <location>
        <begin position="345"/>
        <end position="400"/>
    </location>
</feature>
<reference evidence="5 6" key="1">
    <citation type="journal article" date="2015" name="Stand. Genomic Sci.">
        <title>Genomic Encyclopedia of Bacterial and Archaeal Type Strains, Phase III: the genomes of soil and plant-associated and newly described type strains.</title>
        <authorList>
            <person name="Whitman W.B."/>
            <person name="Woyke T."/>
            <person name="Klenk H.P."/>
            <person name="Zhou Y."/>
            <person name="Lilburn T.G."/>
            <person name="Beck B.J."/>
            <person name="De Vos P."/>
            <person name="Vandamme P."/>
            <person name="Eisen J.A."/>
            <person name="Garrity G."/>
            <person name="Hugenholtz P."/>
            <person name="Kyrpides N.C."/>
        </authorList>
    </citation>
    <scope>NUCLEOTIDE SEQUENCE [LARGE SCALE GENOMIC DNA]</scope>
    <source>
        <strain evidence="5 6">CV53</strain>
    </source>
</reference>
<dbReference type="Gene3D" id="2.90.10.30">
    <property type="match status" value="1"/>
</dbReference>
<dbReference type="PROSITE" id="PS50919">
    <property type="entry name" value="MIR"/>
    <property type="match status" value="3"/>
</dbReference>
<name>A0A4R2BM22_9BACI</name>
<evidence type="ECO:0000256" key="1">
    <source>
        <dbReference type="ARBA" id="ARBA00022729"/>
    </source>
</evidence>
<sequence>MTNKLLPGQELLENQQLTAANGRAFLIMQGDGNFVLYEVHKGKHIPVWASGTNGSGGVKAVMQHNGTLVVCKANGEAVWHSPGTEGNSGSYLIMQDDGNAVIYTNQGKALWDSGTWRHSRRLDFNPAVHGFLFPNEFVNAVANIPGHGQVKTLGRCGGMAFAALDYFLKGIPVPKYSGSLFNGEVPPDGHWLADYIYSRLMDSFLVPSSIKYVHWTVASDHSTWLGGKGVSRWTKEEEFPKLRSSIDSGRPVVLGMVDATNLAQIGSENHQVLAYGYEWHSKANIMKVFVYDKNTVGKEVVLSSEPGNPHFDATNKTNDPWRGFFVVDYQQKNPPVFTMQPPAATDAIRYGQTIKLSHLMTGLTLHSHALYYGHSRSSGQQQVTCFRGADDNDLWKVKGPHGTQANHRSNEPVQHGDVIRFEHVLTQLNLHSHSGHPSPVTGQQEVTCFGSGGQGDSNDNWRVEVEGGGQWNGQRRVRLIHLNTNHALHSHRGHSDSRWTAGQQEVTGFGGRDDNDWWWLLEIR</sequence>
<dbReference type="EMBL" id="SLVV01000001">
    <property type="protein sequence ID" value="TCN28116.1"/>
    <property type="molecule type" value="Genomic_DNA"/>
</dbReference>